<dbReference type="EMBL" id="CP042425">
    <property type="protein sequence ID" value="QEL17256.1"/>
    <property type="molecule type" value="Genomic_DNA"/>
</dbReference>
<dbReference type="KEGG" id="lrs:PX52LOC_04239"/>
<evidence type="ECO:0000313" key="2">
    <source>
        <dbReference type="EMBL" id="QEL17256.1"/>
    </source>
</evidence>
<reference evidence="3" key="1">
    <citation type="submission" date="2019-08" db="EMBL/GenBank/DDBJ databases">
        <title>Limnoglobus roseus gen. nov., sp. nov., a novel freshwater planctomycete with a giant genome from the family Gemmataceae.</title>
        <authorList>
            <person name="Kulichevskaya I.S."/>
            <person name="Naumoff D.G."/>
            <person name="Miroshnikov K."/>
            <person name="Ivanova A."/>
            <person name="Philippov D.A."/>
            <person name="Hakobyan A."/>
            <person name="Rijpstra I.C."/>
            <person name="Sinninghe Damste J.S."/>
            <person name="Liesack W."/>
            <person name="Dedysh S.N."/>
        </authorList>
    </citation>
    <scope>NUCLEOTIDE SEQUENCE [LARGE SCALE GENOMIC DNA]</scope>
    <source>
        <strain evidence="3">PX52</strain>
    </source>
</reference>
<dbReference type="Proteomes" id="UP000324974">
    <property type="component" value="Chromosome"/>
</dbReference>
<keyword evidence="1" id="KW-0732">Signal</keyword>
<organism evidence="2 3">
    <name type="scientific">Limnoglobus roseus</name>
    <dbReference type="NCBI Taxonomy" id="2598579"/>
    <lineage>
        <taxon>Bacteria</taxon>
        <taxon>Pseudomonadati</taxon>
        <taxon>Planctomycetota</taxon>
        <taxon>Planctomycetia</taxon>
        <taxon>Gemmatales</taxon>
        <taxon>Gemmataceae</taxon>
        <taxon>Limnoglobus</taxon>
    </lineage>
</organism>
<dbReference type="AlphaFoldDB" id="A0A5C1AGZ4"/>
<dbReference type="RefSeq" id="WP_149111891.1">
    <property type="nucleotide sequence ID" value="NZ_CP042425.1"/>
</dbReference>
<feature type="chain" id="PRO_5022958195" description="Tetratricopeptide repeat protein" evidence="1">
    <location>
        <begin position="22"/>
        <end position="292"/>
    </location>
</feature>
<evidence type="ECO:0000313" key="3">
    <source>
        <dbReference type="Proteomes" id="UP000324974"/>
    </source>
</evidence>
<proteinExistence type="predicted"/>
<accession>A0A5C1AGZ4</accession>
<keyword evidence="3" id="KW-1185">Reference proteome</keyword>
<gene>
    <name evidence="2" type="ORF">PX52LOC_04239</name>
</gene>
<evidence type="ECO:0000256" key="1">
    <source>
        <dbReference type="SAM" id="SignalP"/>
    </source>
</evidence>
<sequence>MHAVRSLVVLFAAATVATAQAPATVPGAAVTFRVITVQWSETPSFVKLFSNSALLSSDLPAGKIDLPDVLKALESYRNATVTTFPKLTLLSGRPGEMKAGAERTVITGLDTKGDPKSEVVHDGTIVKVKADVTADRKTVEFDLDAKHTVVNTNVPQLAVTTLLSPTTDGGEMVPFTQFYDKADVQTGKHKSMFSLPAGRSRIIDLGTITAPAATKPTPTLARVPYLNRLFKEAKPVNEKYQVYLIATAEVVELSPATEFVADYKKAVAEGKLADAKALAEKALALDPACFAK</sequence>
<dbReference type="OrthoDB" id="254495at2"/>
<evidence type="ECO:0008006" key="4">
    <source>
        <dbReference type="Google" id="ProtNLM"/>
    </source>
</evidence>
<feature type="signal peptide" evidence="1">
    <location>
        <begin position="1"/>
        <end position="21"/>
    </location>
</feature>
<name>A0A5C1AGZ4_9BACT</name>
<protein>
    <recommendedName>
        <fullName evidence="4">Tetratricopeptide repeat protein</fullName>
    </recommendedName>
</protein>